<name>A0ABS6SXQ9_9RHOB</name>
<evidence type="ECO:0000313" key="2">
    <source>
        <dbReference type="EMBL" id="MBV7377749.1"/>
    </source>
</evidence>
<keyword evidence="3" id="KW-1185">Reference proteome</keyword>
<dbReference type="RefSeq" id="WP_218390621.1">
    <property type="nucleotide sequence ID" value="NZ_JAHUZE010000001.1"/>
</dbReference>
<sequence length="154" mass="16820">MKVRIDTPDLLVIESRPVIAAALIAVTAFAFVAAGLFTLPNDALRGVVLLAIGGVAGGYFLWSTARRETLTLNRGGGWGEIRRRTLTARHAHRFPLDDLASARLDTYDMAEGSTTARVMLRIGEREEPLTQVRSTLPGQKQAAERINAWLGLRP</sequence>
<dbReference type="Proteomes" id="UP000756530">
    <property type="component" value="Unassembled WGS sequence"/>
</dbReference>
<feature type="transmembrane region" description="Helical" evidence="1">
    <location>
        <begin position="18"/>
        <end position="37"/>
    </location>
</feature>
<evidence type="ECO:0000256" key="1">
    <source>
        <dbReference type="SAM" id="Phobius"/>
    </source>
</evidence>
<evidence type="ECO:0008006" key="4">
    <source>
        <dbReference type="Google" id="ProtNLM"/>
    </source>
</evidence>
<organism evidence="2 3">
    <name type="scientific">Maritimibacter dapengensis</name>
    <dbReference type="NCBI Taxonomy" id="2836868"/>
    <lineage>
        <taxon>Bacteria</taxon>
        <taxon>Pseudomonadati</taxon>
        <taxon>Pseudomonadota</taxon>
        <taxon>Alphaproteobacteria</taxon>
        <taxon>Rhodobacterales</taxon>
        <taxon>Roseobacteraceae</taxon>
        <taxon>Maritimibacter</taxon>
    </lineage>
</organism>
<accession>A0ABS6SXQ9</accession>
<keyword evidence="1" id="KW-1133">Transmembrane helix</keyword>
<protein>
    <recommendedName>
        <fullName evidence="4">PH domain-containing protein</fullName>
    </recommendedName>
</protein>
<gene>
    <name evidence="2" type="ORF">KJP28_02350</name>
</gene>
<feature type="transmembrane region" description="Helical" evidence="1">
    <location>
        <begin position="43"/>
        <end position="62"/>
    </location>
</feature>
<reference evidence="2 3" key="1">
    <citation type="submission" date="2021-05" db="EMBL/GenBank/DDBJ databases">
        <title>Culturable bacteria isolated from Daya Bay.</title>
        <authorList>
            <person name="Zheng W."/>
            <person name="Yu S."/>
            <person name="Huang Y."/>
        </authorList>
    </citation>
    <scope>NUCLEOTIDE SEQUENCE [LARGE SCALE GENOMIC DNA]</scope>
    <source>
        <strain evidence="2 3">DP4N28-5</strain>
    </source>
</reference>
<dbReference type="EMBL" id="JAHUZE010000001">
    <property type="protein sequence ID" value="MBV7377749.1"/>
    <property type="molecule type" value="Genomic_DNA"/>
</dbReference>
<proteinExistence type="predicted"/>
<keyword evidence="1" id="KW-0812">Transmembrane</keyword>
<evidence type="ECO:0000313" key="3">
    <source>
        <dbReference type="Proteomes" id="UP000756530"/>
    </source>
</evidence>
<comment type="caution">
    <text evidence="2">The sequence shown here is derived from an EMBL/GenBank/DDBJ whole genome shotgun (WGS) entry which is preliminary data.</text>
</comment>
<keyword evidence="1" id="KW-0472">Membrane</keyword>